<protein>
    <submittedName>
        <fullName evidence="7">Extracellular solute-binding protein</fullName>
    </submittedName>
</protein>
<keyword evidence="4" id="KW-0564">Palmitate</keyword>
<keyword evidence="2" id="KW-0732">Signal</keyword>
<dbReference type="Proteomes" id="UP000553776">
    <property type="component" value="Unassembled WGS sequence"/>
</dbReference>
<dbReference type="InterPro" id="IPR050490">
    <property type="entry name" value="Bact_solute-bd_prot1"/>
</dbReference>
<evidence type="ECO:0000256" key="3">
    <source>
        <dbReference type="ARBA" id="ARBA00023136"/>
    </source>
</evidence>
<evidence type="ECO:0000256" key="4">
    <source>
        <dbReference type="ARBA" id="ARBA00023139"/>
    </source>
</evidence>
<dbReference type="Gene3D" id="3.40.190.10">
    <property type="entry name" value="Periplasmic binding protein-like II"/>
    <property type="match status" value="2"/>
</dbReference>
<keyword evidence="3" id="KW-0472">Membrane</keyword>
<dbReference type="Pfam" id="PF13416">
    <property type="entry name" value="SBP_bac_8"/>
    <property type="match status" value="1"/>
</dbReference>
<dbReference type="EMBL" id="JACJVR010000057">
    <property type="protein sequence ID" value="MBB6692719.1"/>
    <property type="molecule type" value="Genomic_DNA"/>
</dbReference>
<gene>
    <name evidence="7" type="ORF">H7B90_15020</name>
</gene>
<evidence type="ECO:0000256" key="6">
    <source>
        <dbReference type="SAM" id="MobiDB-lite"/>
    </source>
</evidence>
<evidence type="ECO:0000256" key="5">
    <source>
        <dbReference type="ARBA" id="ARBA00023288"/>
    </source>
</evidence>
<reference evidence="7 8" key="1">
    <citation type="submission" date="2020-08" db="EMBL/GenBank/DDBJ databases">
        <title>Cohnella phylogeny.</title>
        <authorList>
            <person name="Dunlap C."/>
        </authorList>
    </citation>
    <scope>NUCLEOTIDE SEQUENCE [LARGE SCALE GENOMIC DNA]</scope>
    <source>
        <strain evidence="7 8">DSM 25239</strain>
    </source>
</reference>
<dbReference type="PANTHER" id="PTHR43649">
    <property type="entry name" value="ARABINOSE-BINDING PROTEIN-RELATED"/>
    <property type="match status" value="1"/>
</dbReference>
<keyword evidence="8" id="KW-1185">Reference proteome</keyword>
<comment type="caution">
    <text evidence="7">The sequence shown here is derived from an EMBL/GenBank/DDBJ whole genome shotgun (WGS) entry which is preliminary data.</text>
</comment>
<evidence type="ECO:0000256" key="2">
    <source>
        <dbReference type="ARBA" id="ARBA00022729"/>
    </source>
</evidence>
<feature type="compositionally biased region" description="Low complexity" evidence="6">
    <location>
        <begin position="15"/>
        <end position="30"/>
    </location>
</feature>
<organism evidence="7 8">
    <name type="scientific">Cohnella xylanilytica</name>
    <dbReference type="NCBI Taxonomy" id="557555"/>
    <lineage>
        <taxon>Bacteria</taxon>
        <taxon>Bacillati</taxon>
        <taxon>Bacillota</taxon>
        <taxon>Bacilli</taxon>
        <taxon>Bacillales</taxon>
        <taxon>Paenibacillaceae</taxon>
        <taxon>Cohnella</taxon>
    </lineage>
</organism>
<dbReference type="SUPFAM" id="SSF53850">
    <property type="entry name" value="Periplasmic binding protein-like II"/>
    <property type="match status" value="1"/>
</dbReference>
<evidence type="ECO:0000256" key="1">
    <source>
        <dbReference type="ARBA" id="ARBA00022475"/>
    </source>
</evidence>
<accession>A0A841TYU3</accession>
<dbReference type="PANTHER" id="PTHR43649:SF33">
    <property type="entry name" value="POLYGALACTURONAN_RHAMNOGALACTURONAN-BINDING PROTEIN YTCQ"/>
    <property type="match status" value="1"/>
</dbReference>
<dbReference type="InterPro" id="IPR006059">
    <property type="entry name" value="SBP"/>
</dbReference>
<proteinExistence type="predicted"/>
<evidence type="ECO:0000313" key="7">
    <source>
        <dbReference type="EMBL" id="MBB6692719.1"/>
    </source>
</evidence>
<feature type="region of interest" description="Disordered" evidence="6">
    <location>
        <begin position="1"/>
        <end position="30"/>
    </location>
</feature>
<evidence type="ECO:0000313" key="8">
    <source>
        <dbReference type="Proteomes" id="UP000553776"/>
    </source>
</evidence>
<keyword evidence="5" id="KW-0449">Lipoprotein</keyword>
<name>A0A841TYU3_9BACL</name>
<keyword evidence="1" id="KW-1003">Cell membrane</keyword>
<sequence>MLSACSGSSEKENTSPPGASGSSPASALEGGSPTEISILSIFYQKEPPAADNEILKEVEKRTNTKLDITWVTPNSFSEKVNVTLASGSMPDLTLVTDTGNAAFRAMAQQGAFWDLTELIKSYPNLMKFPDITFTNNLIDGRLYGVPRVRPTEGNAQPLIRTDWLKSLGLEMPKTVDELYAVMQAFKEKAPDGQDGTIGLSGYVNQDNMGQFGFIEDAFNGTSGKYKVVDGRLVDVTLEPSERQALEWFRKAYAEKLIPQDFALLKHDQAKDLVYAGRAGMFSDKPNQIPGMLQELQKAGQKDADLEWLPYLEGPNGKFASKGNGHFGMFVIPKTVPEEKMKKLLAFLDYGASDEGHELANYGRPGIEFNLADGSYELTDKAKNDPSFQFMQNIFMKFDKYANLGTGLPAAKLAEERKLIDEAAEASVTSPINGLTSETALTNGSDYSKKIQDMKTKVIMGDRSLEDWDKLVEQLKTDKTYLKINEEFNAAYQARANANP</sequence>
<dbReference type="AlphaFoldDB" id="A0A841TYU3"/>